<reference evidence="1" key="1">
    <citation type="journal article" date="2024" name="Antonie Van Leeuwenhoek">
        <title>Bradyrhizobium ontarionense sp. nov., a novel bacterial symbiont isolated from Aeschynomene indica (Indian jointvetch), harbours photosynthesis, nitrogen fixation and nitrous oxide (N2O) reductase genes.</title>
        <authorList>
            <person name="Bromfield E.S.P."/>
            <person name="Cloutier S."/>
        </authorList>
    </citation>
    <scope>NUCLEOTIDE SEQUENCE</scope>
    <source>
        <strain evidence="1">A19</strain>
    </source>
</reference>
<sequence>MLCSSRWPLPTWPLPTTALVPAAMLLLISVPSIAAEPQLLPPVTVDLPDRPPASPLLPGPGDTAATPVLGGRVATSGDKPERCADGASAQPRTLSCINESLRRKVDAVNPLGNQAPIDARSSDLKVGTANVPAVRQQYGDNFGRSVVPYRPTAVFPSGFGRR</sequence>
<organism evidence="1 2">
    <name type="scientific">Bradyrhizobium ontarionense</name>
    <dbReference type="NCBI Taxonomy" id="2898149"/>
    <lineage>
        <taxon>Bacteria</taxon>
        <taxon>Pseudomonadati</taxon>
        <taxon>Pseudomonadota</taxon>
        <taxon>Alphaproteobacteria</taxon>
        <taxon>Hyphomicrobiales</taxon>
        <taxon>Nitrobacteraceae</taxon>
        <taxon>Bradyrhizobium</taxon>
    </lineage>
</organism>
<evidence type="ECO:0000313" key="2">
    <source>
        <dbReference type="Proteomes" id="UP001431010"/>
    </source>
</evidence>
<dbReference type="RefSeq" id="WP_231319359.1">
    <property type="nucleotide sequence ID" value="NZ_CP088156.1"/>
</dbReference>
<name>A0ABY3R999_9BRAD</name>
<keyword evidence="2" id="KW-1185">Reference proteome</keyword>
<protein>
    <submittedName>
        <fullName evidence="1">Uncharacterized protein</fullName>
    </submittedName>
</protein>
<gene>
    <name evidence="1" type="ORF">LQG66_29540</name>
</gene>
<dbReference type="Proteomes" id="UP001431010">
    <property type="component" value="Chromosome"/>
</dbReference>
<evidence type="ECO:0000313" key="1">
    <source>
        <dbReference type="EMBL" id="UFZ03337.1"/>
    </source>
</evidence>
<proteinExistence type="predicted"/>
<dbReference type="EMBL" id="CP088156">
    <property type="protein sequence ID" value="UFZ03337.1"/>
    <property type="molecule type" value="Genomic_DNA"/>
</dbReference>
<accession>A0ABY3R999</accession>